<keyword evidence="3" id="KW-0496">Mitochondrion</keyword>
<keyword evidence="8" id="KW-0812">Transmembrane</keyword>
<comment type="subcellular location">
    <subcellularLocation>
        <location evidence="1">Mitochondrion inner membrane</location>
    </subcellularLocation>
</comment>
<evidence type="ECO:0000256" key="5">
    <source>
        <dbReference type="ARBA" id="ARBA00059031"/>
    </source>
</evidence>
<sequence length="157" mass="17157">MTKNQQITNDNNKNSGTLPLSSGETKQNSLSHTLAQIEVTPLMIGVAAVVVTAATYVCASRFKARSVSPISRKFYKGGFKPQMTRREAALILGVRGSITTNKVTKAHRRVMVANHPDIGGSHYLASKINEAKYKLIRKPNNTDSVFSYDLTVDSDSD</sequence>
<evidence type="ECO:0000256" key="6">
    <source>
        <dbReference type="ARBA" id="ARBA00063640"/>
    </source>
</evidence>
<dbReference type="Proteomes" id="UP001177003">
    <property type="component" value="Chromosome 6"/>
</dbReference>
<evidence type="ECO:0000313" key="9">
    <source>
        <dbReference type="EMBL" id="CAI9289591.1"/>
    </source>
</evidence>
<dbReference type="FunFam" id="1.10.287.110:FF:000001">
    <property type="entry name" value="Import inner membrane translocase subunit tim14"/>
    <property type="match status" value="1"/>
</dbReference>
<dbReference type="GO" id="GO:0001405">
    <property type="term" value="C:PAM complex, Tim23 associated import motor"/>
    <property type="evidence" value="ECO:0007669"/>
    <property type="project" value="TreeGrafter"/>
</dbReference>
<dbReference type="AlphaFoldDB" id="A0AA35ZC39"/>
<evidence type="ECO:0000256" key="4">
    <source>
        <dbReference type="ARBA" id="ARBA00023136"/>
    </source>
</evidence>
<evidence type="ECO:0008006" key="11">
    <source>
        <dbReference type="Google" id="ProtNLM"/>
    </source>
</evidence>
<keyword evidence="10" id="KW-1185">Reference proteome</keyword>
<dbReference type="GO" id="GO:0001671">
    <property type="term" value="F:ATPase activator activity"/>
    <property type="evidence" value="ECO:0007669"/>
    <property type="project" value="TreeGrafter"/>
</dbReference>
<comment type="subunit">
    <text evidence="6">Probable component of the PAM complex at least composed of a mitochondrial HSP70 protein, TIMM44 and TIMM14. The complex interacts with the TIMM23 component of the TIM17:23 complex.</text>
</comment>
<accession>A0AA35ZC39</accession>
<gene>
    <name evidence="9" type="ORF">LSALG_LOCUS28822</name>
</gene>
<evidence type="ECO:0000256" key="8">
    <source>
        <dbReference type="SAM" id="Phobius"/>
    </source>
</evidence>
<reference evidence="9" key="1">
    <citation type="submission" date="2023-04" db="EMBL/GenBank/DDBJ databases">
        <authorList>
            <person name="Vijverberg K."/>
            <person name="Xiong W."/>
            <person name="Schranz E."/>
        </authorList>
    </citation>
    <scope>NUCLEOTIDE SEQUENCE</scope>
</reference>
<protein>
    <recommendedName>
        <fullName evidence="11">J domain-containing protein</fullName>
    </recommendedName>
</protein>
<evidence type="ECO:0000256" key="7">
    <source>
        <dbReference type="SAM" id="MobiDB-lite"/>
    </source>
</evidence>
<organism evidence="9 10">
    <name type="scientific">Lactuca saligna</name>
    <name type="common">Willowleaf lettuce</name>
    <dbReference type="NCBI Taxonomy" id="75948"/>
    <lineage>
        <taxon>Eukaryota</taxon>
        <taxon>Viridiplantae</taxon>
        <taxon>Streptophyta</taxon>
        <taxon>Embryophyta</taxon>
        <taxon>Tracheophyta</taxon>
        <taxon>Spermatophyta</taxon>
        <taxon>Magnoliopsida</taxon>
        <taxon>eudicotyledons</taxon>
        <taxon>Gunneridae</taxon>
        <taxon>Pentapetalae</taxon>
        <taxon>asterids</taxon>
        <taxon>campanulids</taxon>
        <taxon>Asterales</taxon>
        <taxon>Asteraceae</taxon>
        <taxon>Cichorioideae</taxon>
        <taxon>Cichorieae</taxon>
        <taxon>Lactucinae</taxon>
        <taxon>Lactuca</taxon>
    </lineage>
</organism>
<dbReference type="GO" id="GO:0030150">
    <property type="term" value="P:protein import into mitochondrial matrix"/>
    <property type="evidence" value="ECO:0007669"/>
    <property type="project" value="TreeGrafter"/>
</dbReference>
<dbReference type="PANTHER" id="PTHR12763">
    <property type="match status" value="1"/>
</dbReference>
<name>A0AA35ZC39_LACSI</name>
<evidence type="ECO:0000256" key="1">
    <source>
        <dbReference type="ARBA" id="ARBA00004273"/>
    </source>
</evidence>
<keyword evidence="4 8" id="KW-0472">Membrane</keyword>
<dbReference type="EMBL" id="OX465082">
    <property type="protein sequence ID" value="CAI9289591.1"/>
    <property type="molecule type" value="Genomic_DNA"/>
</dbReference>
<comment type="function">
    <text evidence="5">Component of the PAM complex, a complex required for the translocation of transit peptide-containing proteins from the inner membrane into the mitochondrial matrix in an ATP-dependent manner.</text>
</comment>
<feature type="region of interest" description="Disordered" evidence="7">
    <location>
        <begin position="1"/>
        <end position="25"/>
    </location>
</feature>
<evidence type="ECO:0000256" key="2">
    <source>
        <dbReference type="ARBA" id="ARBA00022792"/>
    </source>
</evidence>
<dbReference type="InterPro" id="IPR036869">
    <property type="entry name" value="J_dom_sf"/>
</dbReference>
<proteinExistence type="predicted"/>
<dbReference type="PANTHER" id="PTHR12763:SF51">
    <property type="entry name" value="MITOCHONDRIAL IMPORT INNER MEMBRANE TRANSLOCASE SUBUNIT TIM14-3"/>
    <property type="match status" value="1"/>
</dbReference>
<feature type="transmembrane region" description="Helical" evidence="8">
    <location>
        <begin position="39"/>
        <end position="59"/>
    </location>
</feature>
<dbReference type="SUPFAM" id="SSF46565">
    <property type="entry name" value="Chaperone J-domain"/>
    <property type="match status" value="1"/>
</dbReference>
<dbReference type="Gene3D" id="1.10.287.110">
    <property type="entry name" value="DnaJ domain"/>
    <property type="match status" value="1"/>
</dbReference>
<keyword evidence="2" id="KW-0999">Mitochondrion inner membrane</keyword>
<keyword evidence="8" id="KW-1133">Transmembrane helix</keyword>
<evidence type="ECO:0000256" key="3">
    <source>
        <dbReference type="ARBA" id="ARBA00023128"/>
    </source>
</evidence>
<evidence type="ECO:0000313" key="10">
    <source>
        <dbReference type="Proteomes" id="UP001177003"/>
    </source>
</evidence>